<feature type="compositionally biased region" description="Basic and acidic residues" evidence="7">
    <location>
        <begin position="84"/>
        <end position="102"/>
    </location>
</feature>
<evidence type="ECO:0000256" key="1">
    <source>
        <dbReference type="ARBA" id="ARBA00004123"/>
    </source>
</evidence>
<dbReference type="CDD" id="cd00086">
    <property type="entry name" value="homeodomain"/>
    <property type="match status" value="1"/>
</dbReference>
<comment type="subcellular location">
    <subcellularLocation>
        <location evidence="1 5 6">Nucleus</location>
    </subcellularLocation>
</comment>
<evidence type="ECO:0000256" key="2">
    <source>
        <dbReference type="ARBA" id="ARBA00023125"/>
    </source>
</evidence>
<keyword evidence="9" id="KW-1185">Reference proteome</keyword>
<evidence type="ECO:0000256" key="4">
    <source>
        <dbReference type="ARBA" id="ARBA00023242"/>
    </source>
</evidence>
<dbReference type="Gene3D" id="1.10.10.60">
    <property type="entry name" value="Homeodomain-like"/>
    <property type="match status" value="1"/>
</dbReference>
<keyword evidence="4 5" id="KW-0539">Nucleus</keyword>
<dbReference type="GO" id="GO:0000978">
    <property type="term" value="F:RNA polymerase II cis-regulatory region sequence-specific DNA binding"/>
    <property type="evidence" value="ECO:0007669"/>
    <property type="project" value="TreeGrafter"/>
</dbReference>
<sequence length="167" mass="18552">MDTFEKNTHPDTDAIHELASKLNLDEVVIKNWFKNQRMKQKKIRLKVQGDASPGTSTQQVLEEKEPPLQNPATNASPIAGSSDDGNHDPQEPSESHITRRDGAPVLSSAVDTPHDNVQDTCMGDLDVPWAHTPGDISEFVELYALHEEDDPSSFDVYLPTRVPSVRE</sequence>
<evidence type="ECO:0000256" key="7">
    <source>
        <dbReference type="SAM" id="MobiDB-lite"/>
    </source>
</evidence>
<dbReference type="KEGG" id="hgl:101706164"/>
<proteinExistence type="predicted"/>
<evidence type="ECO:0000259" key="8">
    <source>
        <dbReference type="PROSITE" id="PS50071"/>
    </source>
</evidence>
<evidence type="ECO:0000256" key="6">
    <source>
        <dbReference type="RuleBase" id="RU000682"/>
    </source>
</evidence>
<keyword evidence="3 5" id="KW-0371">Homeobox</keyword>
<dbReference type="InterPro" id="IPR009057">
    <property type="entry name" value="Homeodomain-like_sf"/>
</dbReference>
<dbReference type="InterPro" id="IPR017970">
    <property type="entry name" value="Homeobox_CS"/>
</dbReference>
<dbReference type="GO" id="GO:0000981">
    <property type="term" value="F:DNA-binding transcription factor activity, RNA polymerase II-specific"/>
    <property type="evidence" value="ECO:0007669"/>
    <property type="project" value="InterPro"/>
</dbReference>
<keyword evidence="2 5" id="KW-0238">DNA-binding</keyword>
<dbReference type="GeneID" id="101706164"/>
<dbReference type="RefSeq" id="XP_004875632.2">
    <property type="nucleotide sequence ID" value="XM_004875575.2"/>
</dbReference>
<evidence type="ECO:0000256" key="5">
    <source>
        <dbReference type="PROSITE-ProRule" id="PRU00108"/>
    </source>
</evidence>
<dbReference type="PROSITE" id="PS50071">
    <property type="entry name" value="HOMEOBOX_2"/>
    <property type="match status" value="1"/>
</dbReference>
<feature type="region of interest" description="Disordered" evidence="7">
    <location>
        <begin position="40"/>
        <end position="118"/>
    </location>
</feature>
<organism evidence="9 10">
    <name type="scientific">Heterocephalus glaber</name>
    <name type="common">Naked mole rat</name>
    <dbReference type="NCBI Taxonomy" id="10181"/>
    <lineage>
        <taxon>Eukaryota</taxon>
        <taxon>Metazoa</taxon>
        <taxon>Chordata</taxon>
        <taxon>Craniata</taxon>
        <taxon>Vertebrata</taxon>
        <taxon>Euteleostomi</taxon>
        <taxon>Mammalia</taxon>
        <taxon>Eutheria</taxon>
        <taxon>Euarchontoglires</taxon>
        <taxon>Glires</taxon>
        <taxon>Rodentia</taxon>
        <taxon>Hystricomorpha</taxon>
        <taxon>Bathyergidae</taxon>
        <taxon>Heterocephalus</taxon>
    </lineage>
</organism>
<dbReference type="AlphaFoldDB" id="A0AAX6QKD1"/>
<dbReference type="SMART" id="SM00389">
    <property type="entry name" value="HOX"/>
    <property type="match status" value="1"/>
</dbReference>
<feature type="domain" description="Homeobox" evidence="8">
    <location>
        <begin position="1"/>
        <end position="43"/>
    </location>
</feature>
<dbReference type="SUPFAM" id="SSF46689">
    <property type="entry name" value="Homeodomain-like"/>
    <property type="match status" value="1"/>
</dbReference>
<dbReference type="PROSITE" id="PS00027">
    <property type="entry name" value="HOMEOBOX_1"/>
    <property type="match status" value="1"/>
</dbReference>
<dbReference type="InterPro" id="IPR001356">
    <property type="entry name" value="HD"/>
</dbReference>
<dbReference type="CTD" id="342900"/>
<gene>
    <name evidence="10" type="primary">Leutx</name>
</gene>
<accession>A0AAX6QKD1</accession>
<dbReference type="PANTHER" id="PTHR45793:SF18">
    <property type="entry name" value="PAIRED-LIKE HOMEODOMAIN TRANSCRIPTION FACTOR LEUTX"/>
    <property type="match status" value="1"/>
</dbReference>
<dbReference type="Pfam" id="PF00046">
    <property type="entry name" value="Homeodomain"/>
    <property type="match status" value="1"/>
</dbReference>
<dbReference type="PANTHER" id="PTHR45793">
    <property type="entry name" value="HOMEOBOX PROTEIN"/>
    <property type="match status" value="1"/>
</dbReference>
<reference evidence="10" key="1">
    <citation type="submission" date="2025-08" db="UniProtKB">
        <authorList>
            <consortium name="RefSeq"/>
        </authorList>
    </citation>
    <scope>IDENTIFICATION</scope>
</reference>
<dbReference type="GO" id="GO:0005634">
    <property type="term" value="C:nucleus"/>
    <property type="evidence" value="ECO:0007669"/>
    <property type="project" value="UniProtKB-SubCell"/>
</dbReference>
<protein>
    <submittedName>
        <fullName evidence="10">Leucine-twenty homeobox</fullName>
    </submittedName>
</protein>
<evidence type="ECO:0000256" key="3">
    <source>
        <dbReference type="ARBA" id="ARBA00023155"/>
    </source>
</evidence>
<feature type="DNA-binding region" description="Homeobox" evidence="5">
    <location>
        <begin position="3"/>
        <end position="44"/>
    </location>
</feature>
<dbReference type="Proteomes" id="UP000694906">
    <property type="component" value="Unplaced"/>
</dbReference>
<evidence type="ECO:0000313" key="10">
    <source>
        <dbReference type="RefSeq" id="XP_004875632.2"/>
    </source>
</evidence>
<evidence type="ECO:0000313" key="9">
    <source>
        <dbReference type="Proteomes" id="UP000694906"/>
    </source>
</evidence>
<name>A0AAX6QKD1_HETGA</name>